<comment type="caution">
    <text evidence="4">The sequence shown here is derived from an EMBL/GenBank/DDBJ whole genome shotgun (WGS) entry which is preliminary data.</text>
</comment>
<dbReference type="PANTHER" id="PTHR42970">
    <property type="entry name" value="PECTATE LYASE C-RELATED"/>
    <property type="match status" value="1"/>
</dbReference>
<evidence type="ECO:0000256" key="1">
    <source>
        <dbReference type="ARBA" id="ARBA00022723"/>
    </source>
</evidence>
<evidence type="ECO:0000256" key="3">
    <source>
        <dbReference type="SAM" id="MobiDB-lite"/>
    </source>
</evidence>
<dbReference type="PANTHER" id="PTHR42970:SF1">
    <property type="entry name" value="PECTATE LYASE C-RELATED"/>
    <property type="match status" value="1"/>
</dbReference>
<evidence type="ECO:0000313" key="4">
    <source>
        <dbReference type="EMBL" id="GGF46128.1"/>
    </source>
</evidence>
<evidence type="ECO:0000313" key="5">
    <source>
        <dbReference type="Proteomes" id="UP000647339"/>
    </source>
</evidence>
<proteinExistence type="predicted"/>
<reference evidence="5" key="1">
    <citation type="journal article" date="2019" name="Int. J. Syst. Evol. Microbiol.">
        <title>The Global Catalogue of Microorganisms (GCM) 10K type strain sequencing project: providing services to taxonomists for standard genome sequencing and annotation.</title>
        <authorList>
            <consortium name="The Broad Institute Genomics Platform"/>
            <consortium name="The Broad Institute Genome Sequencing Center for Infectious Disease"/>
            <person name="Wu L."/>
            <person name="Ma J."/>
        </authorList>
    </citation>
    <scope>NUCLEOTIDE SEQUENCE [LARGE SCALE GENOMIC DNA]</scope>
    <source>
        <strain evidence="5">CGMCC 1.15407</strain>
    </source>
</reference>
<organism evidence="4 5">
    <name type="scientific">Echinicola rosea</name>
    <dbReference type="NCBI Taxonomy" id="1807691"/>
    <lineage>
        <taxon>Bacteria</taxon>
        <taxon>Pseudomonadati</taxon>
        <taxon>Bacteroidota</taxon>
        <taxon>Cytophagia</taxon>
        <taxon>Cytophagales</taxon>
        <taxon>Cyclobacteriaceae</taxon>
        <taxon>Echinicola</taxon>
    </lineage>
</organism>
<keyword evidence="5" id="KW-1185">Reference proteome</keyword>
<feature type="compositionally biased region" description="Basic and acidic residues" evidence="3">
    <location>
        <begin position="16"/>
        <end position="33"/>
    </location>
</feature>
<keyword evidence="1" id="KW-0479">Metal-binding</keyword>
<accession>A0ABQ1VB06</accession>
<feature type="region of interest" description="Disordered" evidence="3">
    <location>
        <begin position="1"/>
        <end position="47"/>
    </location>
</feature>
<name>A0ABQ1VB06_9BACT</name>
<dbReference type="EMBL" id="BMIU01000024">
    <property type="protein sequence ID" value="GGF46128.1"/>
    <property type="molecule type" value="Genomic_DNA"/>
</dbReference>
<sequence length="71" mass="7873">MDLPMKGPGKVKGGKAAKDSDGDGMPDRYEKKHGLNPKDATDRNRTDKYGYTALENYLNTLVNDRSISLNE</sequence>
<gene>
    <name evidence="4" type="ORF">GCM10011339_38260</name>
</gene>
<keyword evidence="2" id="KW-0325">Glycoprotein</keyword>
<dbReference type="Proteomes" id="UP000647339">
    <property type="component" value="Unassembled WGS sequence"/>
</dbReference>
<evidence type="ECO:0000256" key="2">
    <source>
        <dbReference type="ARBA" id="ARBA00023180"/>
    </source>
</evidence>
<dbReference type="InterPro" id="IPR052063">
    <property type="entry name" value="Polysaccharide_Lyase_1"/>
</dbReference>
<protein>
    <submittedName>
        <fullName evidence="4">Uncharacterized protein</fullName>
    </submittedName>
</protein>